<proteinExistence type="predicted"/>
<evidence type="ECO:0000313" key="2">
    <source>
        <dbReference type="EMBL" id="GGM51080.1"/>
    </source>
</evidence>
<gene>
    <name evidence="2" type="ORF">GCM10009006_35280</name>
</gene>
<reference evidence="2" key="2">
    <citation type="submission" date="2020-09" db="EMBL/GenBank/DDBJ databases">
        <authorList>
            <person name="Sun Q."/>
            <person name="Ohkuma M."/>
        </authorList>
    </citation>
    <scope>NUCLEOTIDE SEQUENCE</scope>
    <source>
        <strain evidence="2">JCM 15759</strain>
    </source>
</reference>
<comment type="caution">
    <text evidence="2">The sequence shown here is derived from an EMBL/GenBank/DDBJ whole genome shotgun (WGS) entry which is preliminary data.</text>
</comment>
<protein>
    <submittedName>
        <fullName evidence="2">Uncharacterized protein</fullName>
    </submittedName>
</protein>
<name>A0A830FWD3_HALAR</name>
<dbReference type="EMBL" id="BMON01000006">
    <property type="protein sequence ID" value="GGM51080.1"/>
    <property type="molecule type" value="Genomic_DNA"/>
</dbReference>
<evidence type="ECO:0000256" key="1">
    <source>
        <dbReference type="SAM" id="Phobius"/>
    </source>
</evidence>
<sequence>MVGLAVEEVVMRHRAGSEGKQCEPTDQRLDVVGTTVGFALTIGPYTLQPLWLTMFQATVGAVLIGISLLLGTGWGLGSTREYGKRWNGNRLAGTGLLVVGSQC</sequence>
<dbReference type="AlphaFoldDB" id="A0A830FWD3"/>
<accession>A0A830FWD3</accession>
<keyword evidence="1" id="KW-0472">Membrane</keyword>
<feature type="transmembrane region" description="Helical" evidence="1">
    <location>
        <begin position="54"/>
        <end position="76"/>
    </location>
</feature>
<evidence type="ECO:0000313" key="3">
    <source>
        <dbReference type="Proteomes" id="UP000656367"/>
    </source>
</evidence>
<keyword evidence="1" id="KW-0812">Transmembrane</keyword>
<keyword evidence="1" id="KW-1133">Transmembrane helix</keyword>
<dbReference type="Proteomes" id="UP000656367">
    <property type="component" value="Unassembled WGS sequence"/>
</dbReference>
<organism evidence="2 3">
    <name type="scientific">Haloarcula argentinensis</name>
    <dbReference type="NCBI Taxonomy" id="43776"/>
    <lineage>
        <taxon>Archaea</taxon>
        <taxon>Methanobacteriati</taxon>
        <taxon>Methanobacteriota</taxon>
        <taxon>Stenosarchaea group</taxon>
        <taxon>Halobacteria</taxon>
        <taxon>Halobacteriales</taxon>
        <taxon>Haloarculaceae</taxon>
        <taxon>Haloarcula</taxon>
    </lineage>
</organism>
<reference evidence="2" key="1">
    <citation type="journal article" date="2014" name="Int. J. Syst. Evol. Microbiol.">
        <title>Complete genome sequence of Corynebacterium casei LMG S-19264T (=DSM 44701T), isolated from a smear-ripened cheese.</title>
        <authorList>
            <consortium name="US DOE Joint Genome Institute (JGI-PGF)"/>
            <person name="Walter F."/>
            <person name="Albersmeier A."/>
            <person name="Kalinowski J."/>
            <person name="Ruckert C."/>
        </authorList>
    </citation>
    <scope>NUCLEOTIDE SEQUENCE</scope>
    <source>
        <strain evidence="2">JCM 15759</strain>
    </source>
</reference>